<feature type="transmembrane region" description="Helical" evidence="1">
    <location>
        <begin position="250"/>
        <end position="271"/>
    </location>
</feature>
<organism evidence="2 3">
    <name type="scientific">Azonexus hydrophilus</name>
    <dbReference type="NCBI Taxonomy" id="418702"/>
    <lineage>
        <taxon>Bacteria</taxon>
        <taxon>Pseudomonadati</taxon>
        <taxon>Pseudomonadota</taxon>
        <taxon>Betaproteobacteria</taxon>
        <taxon>Rhodocyclales</taxon>
        <taxon>Azonexaceae</taxon>
        <taxon>Azonexus</taxon>
    </lineage>
</organism>
<feature type="transmembrane region" description="Helical" evidence="1">
    <location>
        <begin position="203"/>
        <end position="230"/>
    </location>
</feature>
<dbReference type="PANTHER" id="PTHR34219">
    <property type="entry name" value="IRON-REGULATED INNER MEMBRANE PROTEIN-RELATED"/>
    <property type="match status" value="1"/>
</dbReference>
<keyword evidence="1" id="KW-0812">Transmembrane</keyword>
<dbReference type="EMBL" id="CP151406">
    <property type="protein sequence ID" value="WZJ21472.1"/>
    <property type="molecule type" value="Genomic_DNA"/>
</dbReference>
<accession>A0ABZ2XHS4</accession>
<reference evidence="2 3" key="1">
    <citation type="submission" date="2024-04" db="EMBL/GenBank/DDBJ databases">
        <title>Dissimilatory iodate-reducing microorganisms contribute to the enrichment of iodine in groundwater.</title>
        <authorList>
            <person name="Jiang Z."/>
        </authorList>
    </citation>
    <scope>NUCLEOTIDE SEQUENCE [LARGE SCALE GENOMIC DNA]</scope>
    <source>
        <strain evidence="2 3">NCP973</strain>
    </source>
</reference>
<evidence type="ECO:0000313" key="2">
    <source>
        <dbReference type="EMBL" id="WZJ21472.1"/>
    </source>
</evidence>
<proteinExistence type="predicted"/>
<feature type="transmembrane region" description="Helical" evidence="1">
    <location>
        <begin position="12"/>
        <end position="35"/>
    </location>
</feature>
<dbReference type="InterPro" id="IPR005625">
    <property type="entry name" value="PepSY-ass_TM"/>
</dbReference>
<gene>
    <name evidence="2" type="ORF">AADV58_16195</name>
</gene>
<name>A0ABZ2XHS4_9RHOO</name>
<dbReference type="Pfam" id="PF03929">
    <property type="entry name" value="PepSY_TM"/>
    <property type="match status" value="1"/>
</dbReference>
<feature type="transmembrane region" description="Helical" evidence="1">
    <location>
        <begin position="458"/>
        <end position="479"/>
    </location>
</feature>
<evidence type="ECO:0000256" key="1">
    <source>
        <dbReference type="SAM" id="Phobius"/>
    </source>
</evidence>
<keyword evidence="1" id="KW-1133">Transmembrane helix</keyword>
<keyword evidence="1" id="KW-0472">Membrane</keyword>
<protein>
    <submittedName>
        <fullName evidence="2">PepSY domain-containing protein</fullName>
    </submittedName>
</protein>
<evidence type="ECO:0000313" key="3">
    <source>
        <dbReference type="Proteomes" id="UP001479520"/>
    </source>
</evidence>
<dbReference type="Proteomes" id="UP001479520">
    <property type="component" value="Chromosome"/>
</dbReference>
<dbReference type="RefSeq" id="WP_028994250.1">
    <property type="nucleotide sequence ID" value="NZ_CALFBA010000175.1"/>
</dbReference>
<dbReference type="PANTHER" id="PTHR34219:SF6">
    <property type="entry name" value="BLR3280 PROTEIN"/>
    <property type="match status" value="1"/>
</dbReference>
<sequence>MKRYLYLAHRWLGILLCVFMALWFLSGVVMMYVGYPKLTPQEHWQRLPVLDGGACCLAAGEALAALPTGSVVRTLRLTSIAGTPVYVATLDKNRFAAIDGRSGALRPLADAALAVQSAQAFMPVMATYAGLVDEDAWTHSRVLDGHRPLHRVDMQDEARTRLYVSSVTGEVVRDATLTERRWNWIGAWLHWLYPLRGGWFDDWWSGIVIYSSLAATVLGLTGLWAGCLRWRRRPYASGSHSPYRAPWARWHHWLGLAFGGLIVTWIASGLLSMNPWKIFDAGGPRPPMPVVQVADNEMSPAAMLACLEEAAGFAASELSWVRLADESFILARAAGGSSRLLSPGRCAPFREHEQASLLAAGAAMLPHARVSDVFVQQAYDWHYYSRAEHTMGGHQNRPLPVLRLQFDDPAQTWLYLDPRSGAVVQRLNSHGRVKRWLFALLHSWDWQPLLARRPLWDLLLIVGSLGGFAVSVSGVVLGWRRLCRR</sequence>
<keyword evidence="3" id="KW-1185">Reference proteome</keyword>